<feature type="transmembrane region" description="Helical" evidence="1">
    <location>
        <begin position="230"/>
        <end position="247"/>
    </location>
</feature>
<dbReference type="GO" id="GO:0009401">
    <property type="term" value="P:phosphoenolpyruvate-dependent sugar phosphotransferase system"/>
    <property type="evidence" value="ECO:0007669"/>
    <property type="project" value="InterPro"/>
</dbReference>
<dbReference type="EMBL" id="LEPB01000004">
    <property type="protein sequence ID" value="RCA10741.1"/>
    <property type="molecule type" value="Genomic_DNA"/>
</dbReference>
<dbReference type="AlphaFoldDB" id="A0A367CDL6"/>
<protein>
    <recommendedName>
        <fullName evidence="4">PTS system mannose/fructose/sorbose family transporter subunit IID</fullName>
    </recommendedName>
</protein>
<dbReference type="GO" id="GO:0005886">
    <property type="term" value="C:plasma membrane"/>
    <property type="evidence" value="ECO:0007669"/>
    <property type="project" value="TreeGrafter"/>
</dbReference>
<feature type="transmembrane region" description="Helical" evidence="1">
    <location>
        <begin position="141"/>
        <end position="158"/>
    </location>
</feature>
<accession>A0A367CDL6</accession>
<keyword evidence="1" id="KW-1133">Transmembrane helix</keyword>
<name>A0A367CDL6_9ENTE</name>
<dbReference type="InterPro" id="IPR004704">
    <property type="entry name" value="PTS_IID_man"/>
</dbReference>
<dbReference type="InterPro" id="IPR050303">
    <property type="entry name" value="GatZ_KbaZ_carbometab"/>
</dbReference>
<proteinExistence type="predicted"/>
<evidence type="ECO:0008006" key="4">
    <source>
        <dbReference type="Google" id="ProtNLM"/>
    </source>
</evidence>
<dbReference type="Proteomes" id="UP000252797">
    <property type="component" value="Unassembled WGS sequence"/>
</dbReference>
<sequence>MSRLTLTKEERKDVNQIFWRQLAVMCELTYVRLQGPGFGWSLMPLLKKIYKDDEDAYYEALERNVQYFNTNPAFVPFIQGIVYNMEKENAKQPMDNINESVNGIKVGLMGPLAGLGDSFFTGTVRVIAAGVGMGLAQQGNILGPLLFLLIYHIPYYFVRYMGGVIGYKLGANYISEAQESGLLSSITKGCSMLGLMMIGAMTYLNVPFKVDVVAKMAKQKFVLQDVLDQILPGLLPLGLVWICIYLLKNKKVSVTKLLIGIILVSFVLGGLGIAGK</sequence>
<gene>
    <name evidence="2" type="ORF">EA71_01494</name>
</gene>
<keyword evidence="1" id="KW-0472">Membrane</keyword>
<feature type="transmembrane region" description="Helical" evidence="1">
    <location>
        <begin position="192"/>
        <end position="210"/>
    </location>
</feature>
<dbReference type="RefSeq" id="WP_113845666.1">
    <property type="nucleotide sequence ID" value="NZ_CAXSSD010000005.1"/>
</dbReference>
<dbReference type="PANTHER" id="PTHR32502:SF23">
    <property type="entry name" value="TRANSPORT PROTEIN, PTS SYSTEM"/>
    <property type="match status" value="1"/>
</dbReference>
<evidence type="ECO:0000256" key="1">
    <source>
        <dbReference type="SAM" id="Phobius"/>
    </source>
</evidence>
<feature type="transmembrane region" description="Helical" evidence="1">
    <location>
        <begin position="254"/>
        <end position="274"/>
    </location>
</feature>
<evidence type="ECO:0000313" key="2">
    <source>
        <dbReference type="EMBL" id="RCA10741.1"/>
    </source>
</evidence>
<comment type="caution">
    <text evidence="2">The sequence shown here is derived from an EMBL/GenBank/DDBJ whole genome shotgun (WGS) entry which is preliminary data.</text>
</comment>
<organism evidence="2 3">
    <name type="scientific">Enterococcus durans</name>
    <dbReference type="NCBI Taxonomy" id="53345"/>
    <lineage>
        <taxon>Bacteria</taxon>
        <taxon>Bacillati</taxon>
        <taxon>Bacillota</taxon>
        <taxon>Bacilli</taxon>
        <taxon>Lactobacillales</taxon>
        <taxon>Enterococcaceae</taxon>
        <taxon>Enterococcus</taxon>
    </lineage>
</organism>
<dbReference type="PANTHER" id="PTHR32502">
    <property type="entry name" value="N-ACETYLGALACTOSAMINE PERMEASE II COMPONENT-RELATED"/>
    <property type="match status" value="1"/>
</dbReference>
<evidence type="ECO:0000313" key="3">
    <source>
        <dbReference type="Proteomes" id="UP000252797"/>
    </source>
</evidence>
<dbReference type="PROSITE" id="PS51108">
    <property type="entry name" value="PTS_EIID"/>
    <property type="match status" value="1"/>
</dbReference>
<keyword evidence="1" id="KW-0812">Transmembrane</keyword>
<reference evidence="2 3" key="1">
    <citation type="submission" date="2015-06" db="EMBL/GenBank/DDBJ databases">
        <title>The Genome Sequence of Enterococcus durans 4EA1.</title>
        <authorList>
            <consortium name="The Broad Institute Genomics Platform"/>
            <consortium name="The Broad Institute Genome Sequencing Center for Infectious Disease"/>
            <person name="Earl A.M."/>
            <person name="Van Tyne D."/>
            <person name="Lebreton F."/>
            <person name="Saavedra J.T."/>
            <person name="Gilmore M.S."/>
            <person name="Manson Mcguire A."/>
            <person name="Clock S."/>
            <person name="Crupain M."/>
            <person name="Rangan U."/>
            <person name="Young S."/>
            <person name="Abouelleil A."/>
            <person name="Cao P."/>
            <person name="Chapman S.B."/>
            <person name="Griggs A."/>
            <person name="Priest M."/>
            <person name="Shea T."/>
            <person name="Wortman J."/>
            <person name="Nusbaum C."/>
            <person name="Birren B."/>
        </authorList>
    </citation>
    <scope>NUCLEOTIDE SEQUENCE [LARGE SCALE GENOMIC DNA]</scope>
    <source>
        <strain evidence="2 3">4EA1</strain>
    </source>
</reference>
<dbReference type="Pfam" id="PF03613">
    <property type="entry name" value="EIID-AGA"/>
    <property type="match status" value="1"/>
</dbReference>